<comment type="caution">
    <text evidence="1">The sequence shown here is derived from an EMBL/GenBank/DDBJ whole genome shotgun (WGS) entry which is preliminary data.</text>
</comment>
<accession>A0ABU7E266</accession>
<evidence type="ECO:0000313" key="2">
    <source>
        <dbReference type="Proteomes" id="UP001352852"/>
    </source>
</evidence>
<reference evidence="1 2" key="1">
    <citation type="submission" date="2021-06" db="EMBL/GenBank/DDBJ databases">
        <authorList>
            <person name="Palmer J.M."/>
        </authorList>
    </citation>
    <scope>NUCLEOTIDE SEQUENCE [LARGE SCALE GENOMIC DNA]</scope>
    <source>
        <strain evidence="1 2">CL_MEX2019</strain>
        <tissue evidence="1">Muscle</tissue>
    </source>
</reference>
<dbReference type="Proteomes" id="UP001352852">
    <property type="component" value="Unassembled WGS sequence"/>
</dbReference>
<proteinExistence type="predicted"/>
<protein>
    <submittedName>
        <fullName evidence="1">Uncharacterized protein</fullName>
    </submittedName>
</protein>
<keyword evidence="2" id="KW-1185">Reference proteome</keyword>
<sequence length="148" mass="16711">MEQVMMLYGKVKQQRRRRRLWLHQILQRRNQFAVSHDLLQELRLDDGRFDTSVYAGPSLRTSCPALGDESASGTPTTGAISPLQNACPSVFVFDEHICCAMVAAYKPPVSGPQITDQMQCDDHDQCLNINGTEHENAKKGSWKCLLYK</sequence>
<evidence type="ECO:0000313" key="1">
    <source>
        <dbReference type="EMBL" id="MED6281359.1"/>
    </source>
</evidence>
<dbReference type="EMBL" id="JAHUTJ010042931">
    <property type="protein sequence ID" value="MED6281359.1"/>
    <property type="molecule type" value="Genomic_DNA"/>
</dbReference>
<name>A0ABU7E266_9TELE</name>
<gene>
    <name evidence="1" type="ORF">CHARACLAT_020555</name>
</gene>
<organism evidence="1 2">
    <name type="scientific">Characodon lateralis</name>
    <dbReference type="NCBI Taxonomy" id="208331"/>
    <lineage>
        <taxon>Eukaryota</taxon>
        <taxon>Metazoa</taxon>
        <taxon>Chordata</taxon>
        <taxon>Craniata</taxon>
        <taxon>Vertebrata</taxon>
        <taxon>Euteleostomi</taxon>
        <taxon>Actinopterygii</taxon>
        <taxon>Neopterygii</taxon>
        <taxon>Teleostei</taxon>
        <taxon>Neoteleostei</taxon>
        <taxon>Acanthomorphata</taxon>
        <taxon>Ovalentaria</taxon>
        <taxon>Atherinomorphae</taxon>
        <taxon>Cyprinodontiformes</taxon>
        <taxon>Goodeidae</taxon>
        <taxon>Characodon</taxon>
    </lineage>
</organism>